<feature type="region of interest" description="Disordered" evidence="1">
    <location>
        <begin position="374"/>
        <end position="581"/>
    </location>
</feature>
<evidence type="ECO:0000313" key="5">
    <source>
        <dbReference type="EMBL" id="CAE0243639.1"/>
    </source>
</evidence>
<feature type="region of interest" description="Disordered" evidence="1">
    <location>
        <begin position="631"/>
        <end position="761"/>
    </location>
</feature>
<evidence type="ECO:0000256" key="1">
    <source>
        <dbReference type="SAM" id="MobiDB-lite"/>
    </source>
</evidence>
<feature type="domain" description="FHA" evidence="2">
    <location>
        <begin position="300"/>
        <end position="352"/>
    </location>
</feature>
<name>A0A7S3G1Q4_9EUKA</name>
<feature type="compositionally biased region" description="Basic and acidic residues" evidence="1">
    <location>
        <begin position="48"/>
        <end position="70"/>
    </location>
</feature>
<feature type="compositionally biased region" description="Basic and acidic residues" evidence="1">
    <location>
        <begin position="541"/>
        <end position="560"/>
    </location>
</feature>
<dbReference type="EMBL" id="HBIB01009265">
    <property type="protein sequence ID" value="CAE0243639.1"/>
    <property type="molecule type" value="Transcribed_RNA"/>
</dbReference>
<feature type="compositionally biased region" description="Polar residues" evidence="1">
    <location>
        <begin position="97"/>
        <end position="112"/>
    </location>
</feature>
<feature type="domain" description="HTH myb-type" evidence="4">
    <location>
        <begin position="206"/>
        <end position="263"/>
    </location>
</feature>
<evidence type="ECO:0008006" key="6">
    <source>
        <dbReference type="Google" id="ProtNLM"/>
    </source>
</evidence>
<feature type="compositionally biased region" description="Basic and acidic residues" evidence="1">
    <location>
        <begin position="412"/>
        <end position="459"/>
    </location>
</feature>
<dbReference type="Pfam" id="PF00249">
    <property type="entry name" value="Myb_DNA-binding"/>
    <property type="match status" value="1"/>
</dbReference>
<feature type="region of interest" description="Disordered" evidence="1">
    <location>
        <begin position="19"/>
        <end position="148"/>
    </location>
</feature>
<accession>A0A7S3G1Q4</accession>
<dbReference type="CDD" id="cd00167">
    <property type="entry name" value="SANT"/>
    <property type="match status" value="1"/>
</dbReference>
<dbReference type="InterPro" id="IPR008984">
    <property type="entry name" value="SMAD_FHA_dom_sf"/>
</dbReference>
<dbReference type="Gene3D" id="1.10.10.60">
    <property type="entry name" value="Homeodomain-like"/>
    <property type="match status" value="1"/>
</dbReference>
<feature type="compositionally biased region" description="Basic and acidic residues" evidence="1">
    <location>
        <begin position="705"/>
        <end position="720"/>
    </location>
</feature>
<gene>
    <name evidence="5" type="ORF">PBIL07802_LOCUS5808</name>
</gene>
<feature type="compositionally biased region" description="Polar residues" evidence="1">
    <location>
        <begin position="565"/>
        <end position="576"/>
    </location>
</feature>
<feature type="compositionally biased region" description="Basic and acidic residues" evidence="1">
    <location>
        <begin position="668"/>
        <end position="697"/>
    </location>
</feature>
<evidence type="ECO:0000259" key="4">
    <source>
        <dbReference type="PROSITE" id="PS51294"/>
    </source>
</evidence>
<dbReference type="Pfam" id="PF00498">
    <property type="entry name" value="FHA"/>
    <property type="match status" value="1"/>
</dbReference>
<sequence>MDGLDEDSKRAFNSLVSAISSSSTVPSMPFLGSDGAPTFNPLRLVELVGEKGKRLKKAAKEEKEKEKEDGTSSEMESKKRKREVEEEEEDDDEPLTSALTSPSGGVSRTTSKVLALPPASADGANKKAKQKDEVEVEVEEEESSAEFEVISSNPADHGNSLDFLSSISTSTYPPSVIESLQKEQFKLLDGITTNPDAYFSKYKLPGEKVKKERWSAEESEKFLHLFKTTGVSQGKWGLFSMHIEGRIGIQCQTHFRTLLRRQLLRDPVDTGVLRTTVEPCVAILEGVSFRLRYYIHKEKTRIGRSPCGQYGPNHIDLHSMSKTVSRSHALIYYEKATGKFMLRCYGRHGVLVFKPPFFQPLLVKSAKRLAAASASAQENMKRGGMEEGEEKEEKEENEIDEDEDEKEEDEKEETKKQGSEEKQEGVDESTKKDGEGGTKEVDGEEQLTKGGDEESEKKGGNSKQMVEGEHEEEENAEKKVADTQQSSDDMTKNGESEGNERQAVAATQESVRKEGSSNGGEMEESEGVDGGKSKSKLSESSGEKESPENGEDREKAKEECASMDGVTSSSPNNVSGGSEEAGMDVAVRVVEQDQYEKCPVHTEDVIELESQSLIQIGYCMFYFLLAIEDPARARDRNARKSEGTGGGEKGEDREKEEGNSEAEGEDGGDMKVEDGEDNVKESGKRGKEKEEGKKEGEKMEEEAEDKTREVGKDCDDHKEGENEEGNESEKEVEKKGEREGKVRDGDEDEEGATKMETGDDE</sequence>
<protein>
    <recommendedName>
        <fullName evidence="6">Myb-like domain-containing protein</fullName>
    </recommendedName>
</protein>
<feature type="compositionally biased region" description="Acidic residues" evidence="1">
    <location>
        <begin position="386"/>
        <end position="411"/>
    </location>
</feature>
<dbReference type="SMART" id="SM00717">
    <property type="entry name" value="SANT"/>
    <property type="match status" value="1"/>
</dbReference>
<dbReference type="PROSITE" id="PS50006">
    <property type="entry name" value="FHA_DOMAIN"/>
    <property type="match status" value="1"/>
</dbReference>
<dbReference type="SUPFAM" id="SSF49879">
    <property type="entry name" value="SMAD/FHA domain"/>
    <property type="match status" value="1"/>
</dbReference>
<proteinExistence type="predicted"/>
<feature type="compositionally biased region" description="Basic and acidic residues" evidence="1">
    <location>
        <begin position="751"/>
        <end position="761"/>
    </location>
</feature>
<feature type="compositionally biased region" description="Acidic residues" evidence="1">
    <location>
        <begin position="134"/>
        <end position="145"/>
    </location>
</feature>
<reference evidence="5" key="1">
    <citation type="submission" date="2021-01" db="EMBL/GenBank/DDBJ databases">
        <authorList>
            <person name="Corre E."/>
            <person name="Pelletier E."/>
            <person name="Niang G."/>
            <person name="Scheremetjew M."/>
            <person name="Finn R."/>
            <person name="Kale V."/>
            <person name="Holt S."/>
            <person name="Cochrane G."/>
            <person name="Meng A."/>
            <person name="Brown T."/>
            <person name="Cohen L."/>
        </authorList>
    </citation>
    <scope>NUCLEOTIDE SEQUENCE</scope>
    <source>
        <strain evidence="5">NIES-2562</strain>
    </source>
</reference>
<dbReference type="InterPro" id="IPR009057">
    <property type="entry name" value="Homeodomain-like_sf"/>
</dbReference>
<feature type="domain" description="Myb-like" evidence="3">
    <location>
        <begin position="206"/>
        <end position="259"/>
    </location>
</feature>
<evidence type="ECO:0000259" key="3">
    <source>
        <dbReference type="PROSITE" id="PS50090"/>
    </source>
</evidence>
<feature type="compositionally biased region" description="Basic and acidic residues" evidence="1">
    <location>
        <begin position="631"/>
        <end position="658"/>
    </location>
</feature>
<dbReference type="InterPro" id="IPR000253">
    <property type="entry name" value="FHA_dom"/>
</dbReference>
<dbReference type="SUPFAM" id="SSF46689">
    <property type="entry name" value="Homeodomain-like"/>
    <property type="match status" value="1"/>
</dbReference>
<dbReference type="Gene3D" id="2.60.200.20">
    <property type="match status" value="1"/>
</dbReference>
<dbReference type="PROSITE" id="PS50090">
    <property type="entry name" value="MYB_LIKE"/>
    <property type="match status" value="1"/>
</dbReference>
<dbReference type="InterPro" id="IPR017930">
    <property type="entry name" value="Myb_dom"/>
</dbReference>
<evidence type="ECO:0000259" key="2">
    <source>
        <dbReference type="PROSITE" id="PS50006"/>
    </source>
</evidence>
<organism evidence="5">
    <name type="scientific">Palpitomonas bilix</name>
    <dbReference type="NCBI Taxonomy" id="652834"/>
    <lineage>
        <taxon>Eukaryota</taxon>
        <taxon>Eukaryota incertae sedis</taxon>
    </lineage>
</organism>
<dbReference type="AlphaFoldDB" id="A0A7S3G1Q4"/>
<feature type="compositionally biased region" description="Basic and acidic residues" evidence="1">
    <location>
        <begin position="727"/>
        <end position="744"/>
    </location>
</feature>
<feature type="compositionally biased region" description="Basic and acidic residues" evidence="1">
    <location>
        <begin position="489"/>
        <end position="500"/>
    </location>
</feature>
<dbReference type="PROSITE" id="PS51294">
    <property type="entry name" value="HTH_MYB"/>
    <property type="match status" value="1"/>
</dbReference>
<dbReference type="InterPro" id="IPR001005">
    <property type="entry name" value="SANT/Myb"/>
</dbReference>
<feature type="compositionally biased region" description="Acidic residues" evidence="1">
    <location>
        <begin position="85"/>
        <end position="94"/>
    </location>
</feature>